<dbReference type="SMART" id="SM00708">
    <property type="entry name" value="PhBP"/>
    <property type="match status" value="1"/>
</dbReference>
<dbReference type="InterPro" id="IPR036728">
    <property type="entry name" value="PBP_GOBP_sf"/>
</dbReference>
<dbReference type="Gene3D" id="1.10.238.20">
    <property type="entry name" value="Pheromone/general odorant binding protein domain"/>
    <property type="match status" value="1"/>
</dbReference>
<reference evidence="2" key="2">
    <citation type="journal article" date="2023" name="Proc. Natl. Acad. Sci. U.S.A.">
        <title>Sex-linked gene traffic underlies the acquisition of sexually dimorphic UV color vision in Heliconius butterflies.</title>
        <authorList>
            <person name="Chakraborty M."/>
            <person name="Lara A.G."/>
            <person name="Dang A."/>
            <person name="McCulloch K.J."/>
            <person name="Rainbow D."/>
            <person name="Carter D."/>
            <person name="Ngo L.T."/>
            <person name="Solares E."/>
            <person name="Said I."/>
            <person name="Corbett-Detig R.B."/>
            <person name="Gilbert L.E."/>
            <person name="Emerson J.J."/>
            <person name="Briscoe A.D."/>
        </authorList>
    </citation>
    <scope>NUCLEOTIDE SEQUENCE</scope>
</reference>
<gene>
    <name evidence="2" type="primary">OBP38</name>
</gene>
<dbReference type="InterPro" id="IPR006170">
    <property type="entry name" value="PBP/GOBP"/>
</dbReference>
<evidence type="ECO:0000256" key="1">
    <source>
        <dbReference type="SAM" id="SignalP"/>
    </source>
</evidence>
<reference evidence="2" key="1">
    <citation type="submission" date="2022-12" db="EMBL/GenBank/DDBJ databases">
        <authorList>
            <person name="Briscoe A.D."/>
        </authorList>
    </citation>
    <scope>NUCLEOTIDE SEQUENCE</scope>
</reference>
<dbReference type="CDD" id="cd23992">
    <property type="entry name" value="PBP_GOBP"/>
    <property type="match status" value="1"/>
</dbReference>
<feature type="signal peptide" evidence="1">
    <location>
        <begin position="1"/>
        <end position="19"/>
    </location>
</feature>
<dbReference type="GO" id="GO:0005549">
    <property type="term" value="F:odorant binding"/>
    <property type="evidence" value="ECO:0007669"/>
    <property type="project" value="InterPro"/>
</dbReference>
<dbReference type="Pfam" id="PF01395">
    <property type="entry name" value="PBP_GOBP"/>
    <property type="match status" value="1"/>
</dbReference>
<dbReference type="SUPFAM" id="SSF47565">
    <property type="entry name" value="Insect pheromone/odorant-binding proteins"/>
    <property type="match status" value="1"/>
</dbReference>
<accession>A0AA49EZX9</accession>
<evidence type="ECO:0000313" key="2">
    <source>
        <dbReference type="EMBL" id="WHU27555.1"/>
    </source>
</evidence>
<name>A0AA49EZX9_HELCH</name>
<sequence>MKIIFTITLALLTFSVAQCGRSVGNRMSTDDITTTTIATTMENEDPGSNFDIMAVMVDCNDTFRVEMSYLESLNQSGSFPDETDKTPKCFVRCVLEKSSIVSGDSQFNVTRAAEVFSQIRDISQNDIIKMATACSDRPETCKCERSYQYLKCLLETTIEIYDTRNSK</sequence>
<dbReference type="AlphaFoldDB" id="A0AA49EZX9"/>
<organism evidence="2">
    <name type="scientific">Heliconius charithonia</name>
    <name type="common">Zebra longwing butterfly</name>
    <dbReference type="NCBI Taxonomy" id="33434"/>
    <lineage>
        <taxon>Eukaryota</taxon>
        <taxon>Metazoa</taxon>
        <taxon>Ecdysozoa</taxon>
        <taxon>Arthropoda</taxon>
        <taxon>Hexapoda</taxon>
        <taxon>Insecta</taxon>
        <taxon>Pterygota</taxon>
        <taxon>Neoptera</taxon>
        <taxon>Endopterygota</taxon>
        <taxon>Lepidoptera</taxon>
        <taxon>Glossata</taxon>
        <taxon>Ditrysia</taxon>
        <taxon>Papilionoidea</taxon>
        <taxon>Nymphalidae</taxon>
        <taxon>Heliconiinae</taxon>
        <taxon>Heliconiini</taxon>
        <taxon>Heliconius</taxon>
    </lineage>
</organism>
<proteinExistence type="evidence at transcript level"/>
<dbReference type="EMBL" id="OQ064282">
    <property type="protein sequence ID" value="WHU27555.1"/>
    <property type="molecule type" value="mRNA"/>
</dbReference>
<feature type="chain" id="PRO_5041227997" evidence="1">
    <location>
        <begin position="20"/>
        <end position="167"/>
    </location>
</feature>
<protein>
    <submittedName>
        <fullName evidence="2">Odorant binding protein 38</fullName>
    </submittedName>
</protein>
<keyword evidence="1" id="KW-0732">Signal</keyword>